<comment type="subunit">
    <text evidence="2 5">Homopentamer.</text>
</comment>
<dbReference type="Proteomes" id="UP000187408">
    <property type="component" value="Unassembled WGS sequence"/>
</dbReference>
<comment type="similarity">
    <text evidence="1 5">Belongs to the FliD family.</text>
</comment>
<dbReference type="InterPro" id="IPR040026">
    <property type="entry name" value="FliD"/>
</dbReference>
<comment type="function">
    <text evidence="5">Required for morphogenesis and for the elongation of the flagellar filament by facilitating polymerization of the flagellin monomers at the tip of growing filament. Forms a capping structure, which prevents flagellin subunits (transported through the central channel of the flagellum) from leaking out without polymerization at the distal end.</text>
</comment>
<feature type="coiled-coil region" evidence="5">
    <location>
        <begin position="404"/>
        <end position="431"/>
    </location>
</feature>
<proteinExistence type="inferred from homology"/>
<dbReference type="GO" id="GO:0009424">
    <property type="term" value="C:bacterial-type flagellum hook"/>
    <property type="evidence" value="ECO:0007669"/>
    <property type="project" value="UniProtKB-UniRule"/>
</dbReference>
<keyword evidence="5" id="KW-0964">Secreted</keyword>
<dbReference type="GO" id="GO:0005576">
    <property type="term" value="C:extracellular region"/>
    <property type="evidence" value="ECO:0007669"/>
    <property type="project" value="UniProtKB-SubCell"/>
</dbReference>
<feature type="domain" description="Flagellar hook-associated protein 2 C-terminal" evidence="7">
    <location>
        <begin position="226"/>
        <end position="430"/>
    </location>
</feature>
<evidence type="ECO:0000256" key="1">
    <source>
        <dbReference type="ARBA" id="ARBA00009764"/>
    </source>
</evidence>
<dbReference type="RefSeq" id="WP_076713040.1">
    <property type="nucleotide sequence ID" value="NZ_MOEN01000016.1"/>
</dbReference>
<dbReference type="GO" id="GO:0007155">
    <property type="term" value="P:cell adhesion"/>
    <property type="evidence" value="ECO:0007669"/>
    <property type="project" value="InterPro"/>
</dbReference>
<evidence type="ECO:0000313" key="9">
    <source>
        <dbReference type="Proteomes" id="UP000187408"/>
    </source>
</evidence>
<gene>
    <name evidence="8" type="ORF">BLW93_05155</name>
</gene>
<dbReference type="Pfam" id="PF02465">
    <property type="entry name" value="FliD_N"/>
    <property type="match status" value="1"/>
</dbReference>
<dbReference type="GO" id="GO:0009421">
    <property type="term" value="C:bacterial-type flagellum filament cap"/>
    <property type="evidence" value="ECO:0007669"/>
    <property type="project" value="InterPro"/>
</dbReference>
<dbReference type="Pfam" id="PF07195">
    <property type="entry name" value="FliD_C"/>
    <property type="match status" value="1"/>
</dbReference>
<accession>A0A1R1MKW3</accession>
<dbReference type="PANTHER" id="PTHR30288:SF0">
    <property type="entry name" value="FLAGELLAR HOOK-ASSOCIATED PROTEIN 2"/>
    <property type="match status" value="1"/>
</dbReference>
<dbReference type="AlphaFoldDB" id="A0A1R1MKW3"/>
<evidence type="ECO:0000259" key="7">
    <source>
        <dbReference type="Pfam" id="PF07195"/>
    </source>
</evidence>
<dbReference type="EMBL" id="MOEN01000016">
    <property type="protein sequence ID" value="OMH40451.1"/>
    <property type="molecule type" value="Genomic_DNA"/>
</dbReference>
<dbReference type="PANTHER" id="PTHR30288">
    <property type="entry name" value="FLAGELLAR CAP/ASSEMBLY PROTEIN FLID"/>
    <property type="match status" value="1"/>
</dbReference>
<evidence type="ECO:0000313" key="8">
    <source>
        <dbReference type="EMBL" id="OMH40451.1"/>
    </source>
</evidence>
<keyword evidence="9" id="KW-1185">Reference proteome</keyword>
<evidence type="ECO:0000256" key="2">
    <source>
        <dbReference type="ARBA" id="ARBA00011255"/>
    </source>
</evidence>
<dbReference type="STRING" id="1914305.BLW93_05155"/>
<dbReference type="InterPro" id="IPR010809">
    <property type="entry name" value="FliD_C"/>
</dbReference>
<protein>
    <recommendedName>
        <fullName evidence="5">Flagellar hook-associated protein 2</fullName>
        <shortName evidence="5">HAP2</shortName>
    </recommendedName>
    <alternativeName>
        <fullName evidence="5">Flagellar cap protein</fullName>
    </alternativeName>
</protein>
<dbReference type="GO" id="GO:0071973">
    <property type="term" value="P:bacterial-type flagellum-dependent cell motility"/>
    <property type="evidence" value="ECO:0007669"/>
    <property type="project" value="TreeGrafter"/>
</dbReference>
<evidence type="ECO:0000256" key="5">
    <source>
        <dbReference type="RuleBase" id="RU362066"/>
    </source>
</evidence>
<keyword evidence="8" id="KW-0969">Cilium</keyword>
<keyword evidence="8" id="KW-0966">Cell projection</keyword>
<keyword evidence="3 5" id="KW-0175">Coiled coil</keyword>
<feature type="domain" description="Flagellar hook-associated protein 2 N-terminal" evidence="6">
    <location>
        <begin position="13"/>
        <end position="110"/>
    </location>
</feature>
<name>A0A1R1MKW3_9BACT</name>
<dbReference type="OrthoDB" id="9908at2"/>
<sequence>MAGELSISNLVGGFDYQQILDQMYSLKSVQIQYYQQRESELQNKKSALSSFDSLLEKFQDIANDLFDDSIFQQKAVSVSNESAVKVTITDPTAVDASSFDVSVVQTAKKDVWLSQAGVSDETAPVATTAGTLQISYGGDVVATIDYDTDTSTDTPSTIQEIANAINAAQDKVKATVFFDGTNYRLLLSGEDTGADNTISVTETGGGDLLDVLQLGDNYTASHVQTAQDAVIEIYGTQVFSSTNDFTDVIPGMTITAEAPTTSPVSITIDNDYSKMKDNLQKLVEAYNSIVDFVKQYTGKDGALSGDFTLQDIRSTLFDKLDPLFQLGLFDVDKDTGHLSINSSKLDEVLSTDPKSLEDALTDDLKNNLYDYLIYVTGVDGPIQTEEKSYDNQINYIEDQIDLTNKRISEEIESMKKQLVQLQLYMAQMQEVQAKITQTFGTPSIIPGTSISTTTGT</sequence>
<comment type="subcellular location">
    <subcellularLocation>
        <location evidence="5">Secreted</location>
    </subcellularLocation>
    <subcellularLocation>
        <location evidence="5">Bacterial flagellum</location>
    </subcellularLocation>
</comment>
<reference evidence="8 9" key="1">
    <citation type="submission" date="2016-10" db="EMBL/GenBank/DDBJ databases">
        <title>Genome sequence of a sulfur-reducing bacterium Desulfurobacterium indicum K6013.</title>
        <authorList>
            <person name="Cao J."/>
            <person name="Shao Z."/>
            <person name="Alain K."/>
            <person name="Jebbar M."/>
        </authorList>
    </citation>
    <scope>NUCLEOTIDE SEQUENCE [LARGE SCALE GENOMIC DNA]</scope>
    <source>
        <strain evidence="8 9">K6013</strain>
    </source>
</reference>
<keyword evidence="4 5" id="KW-0975">Bacterial flagellum</keyword>
<evidence type="ECO:0000259" key="6">
    <source>
        <dbReference type="Pfam" id="PF02465"/>
    </source>
</evidence>
<comment type="caution">
    <text evidence="8">The sequence shown here is derived from an EMBL/GenBank/DDBJ whole genome shotgun (WGS) entry which is preliminary data.</text>
</comment>
<evidence type="ECO:0000256" key="4">
    <source>
        <dbReference type="ARBA" id="ARBA00023143"/>
    </source>
</evidence>
<keyword evidence="8" id="KW-0282">Flagellum</keyword>
<organism evidence="8 9">
    <name type="scientific">Desulfurobacterium indicum</name>
    <dbReference type="NCBI Taxonomy" id="1914305"/>
    <lineage>
        <taxon>Bacteria</taxon>
        <taxon>Pseudomonadati</taxon>
        <taxon>Aquificota</taxon>
        <taxon>Aquificia</taxon>
        <taxon>Desulfurobacteriales</taxon>
        <taxon>Desulfurobacteriaceae</taxon>
        <taxon>Desulfurobacterium</taxon>
    </lineage>
</organism>
<evidence type="ECO:0000256" key="3">
    <source>
        <dbReference type="ARBA" id="ARBA00023054"/>
    </source>
</evidence>
<dbReference type="InterPro" id="IPR003481">
    <property type="entry name" value="FliD_N"/>
</dbReference>